<evidence type="ECO:0000313" key="3">
    <source>
        <dbReference type="Proteomes" id="UP001138802"/>
    </source>
</evidence>
<protein>
    <submittedName>
        <fullName evidence="2">Uncharacterized protein</fullName>
    </submittedName>
</protein>
<keyword evidence="3" id="KW-1185">Reference proteome</keyword>
<dbReference type="RefSeq" id="WP_200388348.1">
    <property type="nucleotide sequence ID" value="NZ_NRSD01000013.1"/>
</dbReference>
<keyword evidence="1" id="KW-1133">Transmembrane helix</keyword>
<sequence>MSTRLRILLTWPRRALDWLCQGRPDYEAFKHRRSSPSHRARRTRALYVWAGASLLMLICPSPGCLLTAGLIATFVSFTLLDG</sequence>
<evidence type="ECO:0000313" key="2">
    <source>
        <dbReference type="EMBL" id="MBK1645534.1"/>
    </source>
</evidence>
<gene>
    <name evidence="2" type="ORF">CKO25_12955</name>
</gene>
<dbReference type="EMBL" id="NRSD01000013">
    <property type="protein sequence ID" value="MBK1645534.1"/>
    <property type="molecule type" value="Genomic_DNA"/>
</dbReference>
<name>A0A9X0WJL9_9GAMM</name>
<dbReference type="Proteomes" id="UP001138802">
    <property type="component" value="Unassembled WGS sequence"/>
</dbReference>
<reference evidence="2 3" key="1">
    <citation type="journal article" date="2020" name="Microorganisms">
        <title>Osmotic Adaptation and Compatible Solute Biosynthesis of Phototrophic Bacteria as Revealed from Genome Analyses.</title>
        <authorList>
            <person name="Imhoff J.F."/>
            <person name="Rahn T."/>
            <person name="Kunzel S."/>
            <person name="Keller A."/>
            <person name="Neulinger S.C."/>
        </authorList>
    </citation>
    <scope>NUCLEOTIDE SEQUENCE [LARGE SCALE GENOMIC DNA]</scope>
    <source>
        <strain evidence="2 3">DSM 21303</strain>
    </source>
</reference>
<feature type="transmembrane region" description="Helical" evidence="1">
    <location>
        <begin position="46"/>
        <end position="79"/>
    </location>
</feature>
<evidence type="ECO:0000256" key="1">
    <source>
        <dbReference type="SAM" id="Phobius"/>
    </source>
</evidence>
<accession>A0A9X0WJL9</accession>
<keyword evidence="1" id="KW-0472">Membrane</keyword>
<proteinExistence type="predicted"/>
<comment type="caution">
    <text evidence="2">The sequence shown here is derived from an EMBL/GenBank/DDBJ whole genome shotgun (WGS) entry which is preliminary data.</text>
</comment>
<keyword evidence="1" id="KW-0812">Transmembrane</keyword>
<dbReference type="AlphaFoldDB" id="A0A9X0WJL9"/>
<organism evidence="2 3">
    <name type="scientific">Thiocapsa imhoffii</name>
    <dbReference type="NCBI Taxonomy" id="382777"/>
    <lineage>
        <taxon>Bacteria</taxon>
        <taxon>Pseudomonadati</taxon>
        <taxon>Pseudomonadota</taxon>
        <taxon>Gammaproteobacteria</taxon>
        <taxon>Chromatiales</taxon>
        <taxon>Chromatiaceae</taxon>
        <taxon>Thiocapsa</taxon>
    </lineage>
</organism>